<evidence type="ECO:0000256" key="2">
    <source>
        <dbReference type="SAM" id="Phobius"/>
    </source>
</evidence>
<evidence type="ECO:0000256" key="1">
    <source>
        <dbReference type="SAM" id="MobiDB-lite"/>
    </source>
</evidence>
<feature type="transmembrane region" description="Helical" evidence="2">
    <location>
        <begin position="200"/>
        <end position="218"/>
    </location>
</feature>
<keyword evidence="5" id="KW-1185">Reference proteome</keyword>
<feature type="compositionally biased region" description="Low complexity" evidence="1">
    <location>
        <begin position="64"/>
        <end position="87"/>
    </location>
</feature>
<keyword evidence="2" id="KW-0472">Membrane</keyword>
<gene>
    <name evidence="4" type="ORF">FYJ29_02605</name>
</gene>
<evidence type="ECO:0000259" key="3">
    <source>
        <dbReference type="Pfam" id="PF14237"/>
    </source>
</evidence>
<protein>
    <submittedName>
        <fullName evidence="4">DUF805 domain-containing protein</fullName>
    </submittedName>
</protein>
<dbReference type="Pfam" id="PF14237">
    <property type="entry name" value="GYF_2"/>
    <property type="match status" value="1"/>
</dbReference>
<dbReference type="EMBL" id="VULT01000003">
    <property type="protein sequence ID" value="MSS16667.1"/>
    <property type="molecule type" value="Genomic_DNA"/>
</dbReference>
<name>A0A6L5XAH9_9BACT</name>
<feature type="transmembrane region" description="Helical" evidence="2">
    <location>
        <begin position="169"/>
        <end position="188"/>
    </location>
</feature>
<dbReference type="GO" id="GO:0005886">
    <property type="term" value="C:plasma membrane"/>
    <property type="evidence" value="ECO:0007669"/>
    <property type="project" value="TreeGrafter"/>
</dbReference>
<dbReference type="AlphaFoldDB" id="A0A6L5XAH9"/>
<accession>A0A6L5XAH9</accession>
<feature type="domain" description="GYF" evidence="3">
    <location>
        <begin position="3"/>
        <end position="48"/>
    </location>
</feature>
<proteinExistence type="predicted"/>
<comment type="caution">
    <text evidence="4">The sequence shown here is derived from an EMBL/GenBank/DDBJ whole genome shotgun (WGS) entry which is preliminary data.</text>
</comment>
<organism evidence="4 5">
    <name type="scientific">Sodaliphilus pleomorphus</name>
    <dbReference type="NCBI Taxonomy" id="2606626"/>
    <lineage>
        <taxon>Bacteria</taxon>
        <taxon>Pseudomonadati</taxon>
        <taxon>Bacteroidota</taxon>
        <taxon>Bacteroidia</taxon>
        <taxon>Bacteroidales</taxon>
        <taxon>Muribaculaceae</taxon>
        <taxon>Sodaliphilus</taxon>
    </lineage>
</organism>
<feature type="transmembrane region" description="Helical" evidence="2">
    <location>
        <begin position="140"/>
        <end position="157"/>
    </location>
</feature>
<dbReference type="Proteomes" id="UP000483362">
    <property type="component" value="Unassembled WGS sequence"/>
</dbReference>
<feature type="region of interest" description="Disordered" evidence="1">
    <location>
        <begin position="64"/>
        <end position="105"/>
    </location>
</feature>
<dbReference type="InterPro" id="IPR025640">
    <property type="entry name" value="GYF_2"/>
</dbReference>
<evidence type="ECO:0000313" key="4">
    <source>
        <dbReference type="EMBL" id="MSS16667.1"/>
    </source>
</evidence>
<reference evidence="4 5" key="1">
    <citation type="submission" date="2019-08" db="EMBL/GenBank/DDBJ databases">
        <title>In-depth cultivation of the pig gut microbiome towards novel bacterial diversity and tailored functional studies.</title>
        <authorList>
            <person name="Wylensek D."/>
            <person name="Hitch T.C.A."/>
            <person name="Clavel T."/>
        </authorList>
    </citation>
    <scope>NUCLEOTIDE SEQUENCE [LARGE SCALE GENOMIC DNA]</scope>
    <source>
        <strain evidence="4 5">Oil-RF-744-WCA-WT-10</strain>
    </source>
</reference>
<dbReference type="Pfam" id="PF05656">
    <property type="entry name" value="DUF805"/>
    <property type="match status" value="1"/>
</dbReference>
<evidence type="ECO:0000313" key="5">
    <source>
        <dbReference type="Proteomes" id="UP000483362"/>
    </source>
</evidence>
<keyword evidence="2" id="KW-1133">Transmembrane helix</keyword>
<dbReference type="PANTHER" id="PTHR34980">
    <property type="entry name" value="INNER MEMBRANE PROTEIN-RELATED-RELATED"/>
    <property type="match status" value="1"/>
</dbReference>
<dbReference type="PANTHER" id="PTHR34980:SF2">
    <property type="entry name" value="INNER MEMBRANE PROTEIN YHAH-RELATED"/>
    <property type="match status" value="1"/>
</dbReference>
<dbReference type="InterPro" id="IPR008523">
    <property type="entry name" value="DUF805"/>
</dbReference>
<sequence length="235" mass="26755">MKYYMHIDGQQLGPFEENDLLSHGLQRSTLVWCKTMSNWAPAYRVPALMQLLYPPVQKRAAGAQPVAAHAAPRPQQAPRAKRPAQQPKVMTAPRPKRRAPRPAAVWHRPATDTSLTYKQALTSALRHYFDFKGRARRSEYWKFLLIVLLANLVTAIIDWNLGLTFKHHGITGSIVSLLLLVPMVSSGVRRLHDMGQSGLKLLWVLLPVVGWVMVLNWHCQDSLKEKNRWGKSPKY</sequence>
<keyword evidence="2" id="KW-0812">Transmembrane</keyword>
<dbReference type="RefSeq" id="WP_154327308.1">
    <property type="nucleotide sequence ID" value="NZ_CP045696.1"/>
</dbReference>